<accession>A0A424FKX5</accession>
<dbReference type="Proteomes" id="UP000236895">
    <property type="component" value="Unassembled WGS sequence"/>
</dbReference>
<comment type="caution">
    <text evidence="1">The sequence shown here is derived from an EMBL/GenBank/DDBJ whole genome shotgun (WGS) entry which is preliminary data.</text>
</comment>
<proteinExistence type="predicted"/>
<gene>
    <name evidence="1" type="ORF">C0030_005975</name>
</gene>
<organism evidence="1 2">
    <name type="scientific">Candidatus Liberibacter solanacearum</name>
    <dbReference type="NCBI Taxonomy" id="556287"/>
    <lineage>
        <taxon>Bacteria</taxon>
        <taxon>Pseudomonadati</taxon>
        <taxon>Pseudomonadota</taxon>
        <taxon>Alphaproteobacteria</taxon>
        <taxon>Hyphomicrobiales</taxon>
        <taxon>Rhizobiaceae</taxon>
        <taxon>Liberibacter</taxon>
    </lineage>
</organism>
<feature type="non-terminal residue" evidence="1">
    <location>
        <position position="127"/>
    </location>
</feature>
<evidence type="ECO:0000313" key="2">
    <source>
        <dbReference type="Proteomes" id="UP000236895"/>
    </source>
</evidence>
<evidence type="ECO:0000313" key="1">
    <source>
        <dbReference type="EMBL" id="RPD36779.1"/>
    </source>
</evidence>
<sequence length="127" mass="14509">MGVCAELIPEEDFVVDCEDDFLTLKNTDVEGILRIYDGEKQELKYSIDPNIRSPHNLVRDGDLSPMYLRLENLEKHTDSIETGARNLTEVISRLCQRVDNVDIIQMDRDVTSLARKSVEVDKTLEAL</sequence>
<reference evidence="1 2" key="1">
    <citation type="submission" date="2018-11" db="EMBL/GenBank/DDBJ databases">
        <title>Genome Analysis of Haplotype D of Candidatus Liberibacter Solanacearum.</title>
        <authorList>
            <person name="Katsir L."/>
            <person name="Ruan Z."/>
            <person name="Santos Garcia D."/>
            <person name="Piasezky A."/>
            <person name="Jiang J."/>
            <person name="Sela N."/>
            <person name="Freilich S."/>
            <person name="Bahar O."/>
        </authorList>
    </citation>
    <scope>NUCLEOTIDE SEQUENCE [LARGE SCALE GENOMIC DNA]</scope>
    <source>
        <strain evidence="2">haplotype D1</strain>
    </source>
</reference>
<dbReference type="EMBL" id="PKRU02000033">
    <property type="protein sequence ID" value="RPD36779.1"/>
    <property type="molecule type" value="Genomic_DNA"/>
</dbReference>
<protein>
    <submittedName>
        <fullName evidence="1">Uncharacterized protein</fullName>
    </submittedName>
</protein>
<dbReference type="AlphaFoldDB" id="A0A424FKX5"/>
<name>A0A424FKX5_9HYPH</name>